<accession>A0A1I3VAY7</accession>
<dbReference type="Pfam" id="PF00589">
    <property type="entry name" value="Phage_integrase"/>
    <property type="match status" value="1"/>
</dbReference>
<dbReference type="InterPro" id="IPR010998">
    <property type="entry name" value="Integrase_recombinase_N"/>
</dbReference>
<feature type="domain" description="Core-binding (CB)" evidence="7">
    <location>
        <begin position="77"/>
        <end position="166"/>
    </location>
</feature>
<dbReference type="InterPro" id="IPR002104">
    <property type="entry name" value="Integrase_catalytic"/>
</dbReference>
<evidence type="ECO:0000256" key="5">
    <source>
        <dbReference type="SAM" id="MobiDB-lite"/>
    </source>
</evidence>
<dbReference type="CDD" id="cd01189">
    <property type="entry name" value="INT_ICEBs1_C_like"/>
    <property type="match status" value="1"/>
</dbReference>
<evidence type="ECO:0000256" key="3">
    <source>
        <dbReference type="ARBA" id="ARBA00023172"/>
    </source>
</evidence>
<protein>
    <submittedName>
        <fullName evidence="8">Site-specific recombinase XerD</fullName>
    </submittedName>
</protein>
<dbReference type="InterPro" id="IPR013762">
    <property type="entry name" value="Integrase-like_cat_sf"/>
</dbReference>
<feature type="region of interest" description="Disordered" evidence="5">
    <location>
        <begin position="1"/>
        <end position="20"/>
    </location>
</feature>
<dbReference type="PANTHER" id="PTHR30349">
    <property type="entry name" value="PHAGE INTEGRASE-RELATED"/>
    <property type="match status" value="1"/>
</dbReference>
<dbReference type="OrthoDB" id="9805859at2"/>
<gene>
    <name evidence="8" type="ORF">SAMN05421835_110183</name>
</gene>
<dbReference type="PANTHER" id="PTHR30349:SF91">
    <property type="entry name" value="INTA PROTEIN"/>
    <property type="match status" value="1"/>
</dbReference>
<dbReference type="Pfam" id="PF14659">
    <property type="entry name" value="Phage_int_SAM_3"/>
    <property type="match status" value="1"/>
</dbReference>
<evidence type="ECO:0000313" key="9">
    <source>
        <dbReference type="Proteomes" id="UP000199025"/>
    </source>
</evidence>
<organism evidence="8 9">
    <name type="scientific">Amycolatopsis sacchari</name>
    <dbReference type="NCBI Taxonomy" id="115433"/>
    <lineage>
        <taxon>Bacteria</taxon>
        <taxon>Bacillati</taxon>
        <taxon>Actinomycetota</taxon>
        <taxon>Actinomycetes</taxon>
        <taxon>Pseudonocardiales</taxon>
        <taxon>Pseudonocardiaceae</taxon>
        <taxon>Amycolatopsis</taxon>
    </lineage>
</organism>
<dbReference type="SUPFAM" id="SSF56349">
    <property type="entry name" value="DNA breaking-rejoining enzymes"/>
    <property type="match status" value="1"/>
</dbReference>
<keyword evidence="2 4" id="KW-0238">DNA-binding</keyword>
<dbReference type="GO" id="GO:0003677">
    <property type="term" value="F:DNA binding"/>
    <property type="evidence" value="ECO:0007669"/>
    <property type="project" value="UniProtKB-UniRule"/>
</dbReference>
<dbReference type="GO" id="GO:0015074">
    <property type="term" value="P:DNA integration"/>
    <property type="evidence" value="ECO:0007669"/>
    <property type="project" value="UniProtKB-KW"/>
</dbReference>
<feature type="domain" description="Tyr recombinase" evidence="6">
    <location>
        <begin position="187"/>
        <end position="407"/>
    </location>
</feature>
<dbReference type="InterPro" id="IPR050090">
    <property type="entry name" value="Tyrosine_recombinase_XerCD"/>
</dbReference>
<keyword evidence="3" id="KW-0233">DNA recombination</keyword>
<dbReference type="EMBL" id="FORP01000010">
    <property type="protein sequence ID" value="SFJ91301.1"/>
    <property type="molecule type" value="Genomic_DNA"/>
</dbReference>
<dbReference type="Proteomes" id="UP000199025">
    <property type="component" value="Unassembled WGS sequence"/>
</dbReference>
<dbReference type="InterPro" id="IPR004107">
    <property type="entry name" value="Integrase_SAM-like_N"/>
</dbReference>
<evidence type="ECO:0000256" key="1">
    <source>
        <dbReference type="ARBA" id="ARBA00022908"/>
    </source>
</evidence>
<evidence type="ECO:0000259" key="7">
    <source>
        <dbReference type="PROSITE" id="PS51900"/>
    </source>
</evidence>
<evidence type="ECO:0000256" key="2">
    <source>
        <dbReference type="ARBA" id="ARBA00023125"/>
    </source>
</evidence>
<dbReference type="STRING" id="115433.SAMN05421835_110183"/>
<dbReference type="InterPro" id="IPR044068">
    <property type="entry name" value="CB"/>
</dbReference>
<evidence type="ECO:0000313" key="8">
    <source>
        <dbReference type="EMBL" id="SFJ91301.1"/>
    </source>
</evidence>
<dbReference type="AlphaFoldDB" id="A0A1I3VAY7"/>
<dbReference type="RefSeq" id="WP_091509264.1">
    <property type="nucleotide sequence ID" value="NZ_FORP01000010.1"/>
</dbReference>
<name>A0A1I3VAY7_9PSEU</name>
<keyword evidence="9" id="KW-1185">Reference proteome</keyword>
<dbReference type="Gene3D" id="1.10.443.10">
    <property type="entry name" value="Intergrase catalytic core"/>
    <property type="match status" value="1"/>
</dbReference>
<keyword evidence="1" id="KW-0229">DNA integration</keyword>
<reference evidence="8 9" key="1">
    <citation type="submission" date="2016-10" db="EMBL/GenBank/DDBJ databases">
        <authorList>
            <person name="de Groot N.N."/>
        </authorList>
    </citation>
    <scope>NUCLEOTIDE SEQUENCE [LARGE SCALE GENOMIC DNA]</scope>
    <source>
        <strain evidence="8 9">DSM 44468</strain>
    </source>
</reference>
<evidence type="ECO:0000256" key="4">
    <source>
        <dbReference type="PROSITE-ProRule" id="PRU01248"/>
    </source>
</evidence>
<dbReference type="Gene3D" id="1.10.150.130">
    <property type="match status" value="1"/>
</dbReference>
<sequence>MTRRKRPEGSRRPNGASSIYLGSDGNWHGWVTMGVRDDGSPDRRHVKRKDEAAVIDAVRELEKQRDAGKVRKPGRAWTVEKWLTHWVENIAAPSVRRNTLVGYRAAVYGHLIPGIGKHRIDKLQPEHLETLYRNLASKKGKHGKVLRPATIHQAHRTVRTALGEAVRRGHITSNPAQIARPPRIPEEEIIPFTKEEAARILRACQHRRNGVRFVIALTLGLRKGEALGLQWRDVDFAARTLSVRRSLQPVKWQHGCTPENPCGRRHAGHCPDRHGGGAIAQEVKSRAGRRVVAIPVPILEALRQHQRDQLQEREQAGNLWQDEGWVFASPIGKAVHPRTDHDEWKDLLKAAKVRNARLHDARHTAATMLLVLGVPGRAVMEVMGWSHVGMTSRYQHMTSELMTSIADQIGGFFWAEDDQDDGDEGSAGQPVAV</sequence>
<dbReference type="PROSITE" id="PS51898">
    <property type="entry name" value="TYR_RECOMBINASE"/>
    <property type="match status" value="1"/>
</dbReference>
<dbReference type="InterPro" id="IPR011010">
    <property type="entry name" value="DNA_brk_join_enz"/>
</dbReference>
<dbReference type="GO" id="GO:0006310">
    <property type="term" value="P:DNA recombination"/>
    <property type="evidence" value="ECO:0007669"/>
    <property type="project" value="UniProtKB-KW"/>
</dbReference>
<proteinExistence type="predicted"/>
<evidence type="ECO:0000259" key="6">
    <source>
        <dbReference type="PROSITE" id="PS51898"/>
    </source>
</evidence>
<dbReference type="PROSITE" id="PS51900">
    <property type="entry name" value="CB"/>
    <property type="match status" value="1"/>
</dbReference>